<protein>
    <submittedName>
        <fullName evidence="2">Uncharacterized protein</fullName>
    </submittedName>
</protein>
<name>A0A425CTG5_APHAT</name>
<proteinExistence type="predicted"/>
<evidence type="ECO:0000313" key="3">
    <source>
        <dbReference type="Proteomes" id="UP000284702"/>
    </source>
</evidence>
<sequence>LVEIRGTRRLVSETVTPLVLLPKTKKKSHRRMPYRSRLNTVFQVNDVEDKVAMHLKKKKAHNRSLATVKATTGDDDRRNAALVIYGVPLREGFFYVQLCDLVDQNPAVKAFVAPFQKRLRSSASVWGGWFPMCMFPPIREMLKLHIVGRPADEINVRQAQIDRAVRNAMEELEGRGGVDSEEDKPSTKDEESKEADDDDVAAADNESVDDEDEDDDAASDDGEADDGEADDDDGPFIESVMI</sequence>
<evidence type="ECO:0000256" key="1">
    <source>
        <dbReference type="SAM" id="MobiDB-lite"/>
    </source>
</evidence>
<gene>
    <name evidence="2" type="ORF">B5M09_012719</name>
</gene>
<feature type="compositionally biased region" description="Basic and acidic residues" evidence="1">
    <location>
        <begin position="171"/>
        <end position="191"/>
    </location>
</feature>
<evidence type="ECO:0000313" key="2">
    <source>
        <dbReference type="EMBL" id="RQM20343.1"/>
    </source>
</evidence>
<feature type="non-terminal residue" evidence="2">
    <location>
        <position position="1"/>
    </location>
</feature>
<dbReference type="Proteomes" id="UP000284702">
    <property type="component" value="Unassembled WGS sequence"/>
</dbReference>
<feature type="region of interest" description="Disordered" evidence="1">
    <location>
        <begin position="171"/>
        <end position="242"/>
    </location>
</feature>
<dbReference type="VEuPathDB" id="FungiDB:H257_02128"/>
<keyword evidence="3" id="KW-1185">Reference proteome</keyword>
<dbReference type="EMBL" id="MZMZ02003932">
    <property type="protein sequence ID" value="RQM20343.1"/>
    <property type="molecule type" value="Genomic_DNA"/>
</dbReference>
<accession>A0A425CTG5</accession>
<dbReference type="AlphaFoldDB" id="A0A425CTG5"/>
<feature type="compositionally biased region" description="Acidic residues" evidence="1">
    <location>
        <begin position="192"/>
        <end position="235"/>
    </location>
</feature>
<organism evidence="2 3">
    <name type="scientific">Aphanomyces astaci</name>
    <name type="common">Crayfish plague agent</name>
    <dbReference type="NCBI Taxonomy" id="112090"/>
    <lineage>
        <taxon>Eukaryota</taxon>
        <taxon>Sar</taxon>
        <taxon>Stramenopiles</taxon>
        <taxon>Oomycota</taxon>
        <taxon>Saprolegniomycetes</taxon>
        <taxon>Saprolegniales</taxon>
        <taxon>Verrucalvaceae</taxon>
        <taxon>Aphanomyces</taxon>
    </lineage>
</organism>
<reference evidence="2" key="1">
    <citation type="submission" date="2018-07" db="EMBL/GenBank/DDBJ databases">
        <title>Annotation of Aphanomyces astaci genome assembly.</title>
        <authorList>
            <person name="Studholme D.J."/>
        </authorList>
    </citation>
    <scope>NUCLEOTIDE SEQUENCE [LARGE SCALE GENOMIC DNA]</scope>
    <source>
        <strain evidence="2">Pc</strain>
    </source>
</reference>
<comment type="caution">
    <text evidence="2">The sequence shown here is derived from an EMBL/GenBank/DDBJ whole genome shotgun (WGS) entry which is preliminary data.</text>
</comment>